<name>A0AAN7CI83_9PEZI</name>
<dbReference type="AlphaFoldDB" id="A0AAN7CI83"/>
<organism evidence="2 3">
    <name type="scientific">Achaetomium macrosporum</name>
    <dbReference type="NCBI Taxonomy" id="79813"/>
    <lineage>
        <taxon>Eukaryota</taxon>
        <taxon>Fungi</taxon>
        <taxon>Dikarya</taxon>
        <taxon>Ascomycota</taxon>
        <taxon>Pezizomycotina</taxon>
        <taxon>Sordariomycetes</taxon>
        <taxon>Sordariomycetidae</taxon>
        <taxon>Sordariales</taxon>
        <taxon>Chaetomiaceae</taxon>
        <taxon>Achaetomium</taxon>
    </lineage>
</organism>
<keyword evidence="3" id="KW-1185">Reference proteome</keyword>
<evidence type="ECO:0008006" key="4">
    <source>
        <dbReference type="Google" id="ProtNLM"/>
    </source>
</evidence>
<reference evidence="2" key="2">
    <citation type="submission" date="2023-05" db="EMBL/GenBank/DDBJ databases">
        <authorList>
            <consortium name="Lawrence Berkeley National Laboratory"/>
            <person name="Steindorff A."/>
            <person name="Hensen N."/>
            <person name="Bonometti L."/>
            <person name="Westerberg I."/>
            <person name="Brannstrom I.O."/>
            <person name="Guillou S."/>
            <person name="Cros-Aarteil S."/>
            <person name="Calhoun S."/>
            <person name="Haridas S."/>
            <person name="Kuo A."/>
            <person name="Mondo S."/>
            <person name="Pangilinan J."/>
            <person name="Riley R."/>
            <person name="Labutti K."/>
            <person name="Andreopoulos B."/>
            <person name="Lipzen A."/>
            <person name="Chen C."/>
            <person name="Yanf M."/>
            <person name="Daum C."/>
            <person name="Ng V."/>
            <person name="Clum A."/>
            <person name="Ohm R."/>
            <person name="Martin F."/>
            <person name="Silar P."/>
            <person name="Natvig D."/>
            <person name="Lalanne C."/>
            <person name="Gautier V."/>
            <person name="Ament-Velasquez S.L."/>
            <person name="Kruys A."/>
            <person name="Hutchinson M.I."/>
            <person name="Powell A.J."/>
            <person name="Barry K."/>
            <person name="Miller A.N."/>
            <person name="Grigoriev I.V."/>
            <person name="Debuchy R."/>
            <person name="Gladieux P."/>
            <person name="Thoren M.H."/>
            <person name="Johannesson H."/>
        </authorList>
    </citation>
    <scope>NUCLEOTIDE SEQUENCE</scope>
    <source>
        <strain evidence="2">CBS 532.94</strain>
    </source>
</reference>
<dbReference type="Proteomes" id="UP001303760">
    <property type="component" value="Unassembled WGS sequence"/>
</dbReference>
<evidence type="ECO:0000313" key="3">
    <source>
        <dbReference type="Proteomes" id="UP001303760"/>
    </source>
</evidence>
<gene>
    <name evidence="2" type="ORF">C8A03DRAFT_29963</name>
</gene>
<accession>A0AAN7CI83</accession>
<keyword evidence="1" id="KW-0732">Signal</keyword>
<feature type="chain" id="PRO_5043023527" description="Granulins domain-containing protein" evidence="1">
    <location>
        <begin position="18"/>
        <end position="128"/>
    </location>
</feature>
<feature type="signal peptide" evidence="1">
    <location>
        <begin position="1"/>
        <end position="17"/>
    </location>
</feature>
<evidence type="ECO:0000256" key="1">
    <source>
        <dbReference type="SAM" id="SignalP"/>
    </source>
</evidence>
<reference evidence="2" key="1">
    <citation type="journal article" date="2023" name="Mol. Phylogenet. Evol.">
        <title>Genome-scale phylogeny and comparative genomics of the fungal order Sordariales.</title>
        <authorList>
            <person name="Hensen N."/>
            <person name="Bonometti L."/>
            <person name="Westerberg I."/>
            <person name="Brannstrom I.O."/>
            <person name="Guillou S."/>
            <person name="Cros-Aarteil S."/>
            <person name="Calhoun S."/>
            <person name="Haridas S."/>
            <person name="Kuo A."/>
            <person name="Mondo S."/>
            <person name="Pangilinan J."/>
            <person name="Riley R."/>
            <person name="LaButti K."/>
            <person name="Andreopoulos B."/>
            <person name="Lipzen A."/>
            <person name="Chen C."/>
            <person name="Yan M."/>
            <person name="Daum C."/>
            <person name="Ng V."/>
            <person name="Clum A."/>
            <person name="Steindorff A."/>
            <person name="Ohm R.A."/>
            <person name="Martin F."/>
            <person name="Silar P."/>
            <person name="Natvig D.O."/>
            <person name="Lalanne C."/>
            <person name="Gautier V."/>
            <person name="Ament-Velasquez S.L."/>
            <person name="Kruys A."/>
            <person name="Hutchinson M.I."/>
            <person name="Powell A.J."/>
            <person name="Barry K."/>
            <person name="Miller A.N."/>
            <person name="Grigoriev I.V."/>
            <person name="Debuchy R."/>
            <person name="Gladieux P."/>
            <person name="Hiltunen Thoren M."/>
            <person name="Johannesson H."/>
        </authorList>
    </citation>
    <scope>NUCLEOTIDE SEQUENCE</scope>
    <source>
        <strain evidence="2">CBS 532.94</strain>
    </source>
</reference>
<proteinExistence type="predicted"/>
<evidence type="ECO:0000313" key="2">
    <source>
        <dbReference type="EMBL" id="KAK4241797.1"/>
    </source>
</evidence>
<dbReference type="EMBL" id="MU860016">
    <property type="protein sequence ID" value="KAK4241797.1"/>
    <property type="molecule type" value="Genomic_DNA"/>
</dbReference>
<comment type="caution">
    <text evidence="2">The sequence shown here is derived from an EMBL/GenBank/DDBJ whole genome shotgun (WGS) entry which is preliminary data.</text>
</comment>
<protein>
    <recommendedName>
        <fullName evidence="4">Granulins domain-containing protein</fullName>
    </recommendedName>
</protein>
<sequence>MRWFTVISLSSASGVLGAAVPSAWEQQQKQLGRIAQISTSARWYMSREETYGKGWETCGNLDSRFCYSPDLGQSCCEIDNSYCDAGTWCAPVAGYCCLDTEDLEICARNAGFQLPGNETLGETVTAVT</sequence>